<reference evidence="3 4" key="1">
    <citation type="journal article" date="2015" name="Sci. Rep.">
        <title>Genome of the facultative scuticociliatosis pathogen Pseudocohnilembus persalinus provides insight into its virulence through horizontal gene transfer.</title>
        <authorList>
            <person name="Xiong J."/>
            <person name="Wang G."/>
            <person name="Cheng J."/>
            <person name="Tian M."/>
            <person name="Pan X."/>
            <person name="Warren A."/>
            <person name="Jiang C."/>
            <person name="Yuan D."/>
            <person name="Miao W."/>
        </authorList>
    </citation>
    <scope>NUCLEOTIDE SEQUENCE [LARGE SCALE GENOMIC DNA]</scope>
    <source>
        <strain evidence="3">36N120E</strain>
    </source>
</reference>
<keyword evidence="1" id="KW-0812">Transmembrane</keyword>
<dbReference type="Proteomes" id="UP000054937">
    <property type="component" value="Unassembled WGS sequence"/>
</dbReference>
<dbReference type="EMBL" id="LDAU01000203">
    <property type="protein sequence ID" value="KRW99830.1"/>
    <property type="molecule type" value="Genomic_DNA"/>
</dbReference>
<dbReference type="PANTHER" id="PTHR12277">
    <property type="entry name" value="ALPHA/BETA HYDROLASE DOMAIN-CONTAINING PROTEIN"/>
    <property type="match status" value="1"/>
</dbReference>
<keyword evidence="1" id="KW-0472">Membrane</keyword>
<dbReference type="Pfam" id="PF12146">
    <property type="entry name" value="Hydrolase_4"/>
    <property type="match status" value="1"/>
</dbReference>
<keyword evidence="4" id="KW-1185">Reference proteome</keyword>
<evidence type="ECO:0000313" key="4">
    <source>
        <dbReference type="Proteomes" id="UP000054937"/>
    </source>
</evidence>
<dbReference type="InterPro" id="IPR029058">
    <property type="entry name" value="AB_hydrolase_fold"/>
</dbReference>
<comment type="caution">
    <text evidence="3">The sequence shown here is derived from an EMBL/GenBank/DDBJ whole genome shotgun (WGS) entry which is preliminary data.</text>
</comment>
<dbReference type="AlphaFoldDB" id="A0A0V0QC49"/>
<dbReference type="GO" id="GO:0008474">
    <property type="term" value="F:palmitoyl-(protein) hydrolase activity"/>
    <property type="evidence" value="ECO:0007669"/>
    <property type="project" value="TreeGrafter"/>
</dbReference>
<sequence length="302" mass="34611">MELSNFFEFFKNLTLLILAVVALIAFLLYMFQNKILYIPVVTGLPKSPSENPKPYRNPTDFGLEYENVYIKTSDNLKLHGWFIKQIKNSESAPTILYYHENAGNIGTRLYFLNAYYQNGYNVMLIAYRGYSDSEGIPSESGLYLDAQAILDHLFNRNDIDVSKIFIHGRSLGGAMAIYSASETKFQPRGLILENTFTSISDMVDVIFPKLSFLKAPLIRNHFKSVERIGKIKVPILFIFAMKDQLVPPKQMAKLFESAVNAQFKRKHIIEDGDHNSSWALDVDTYFENINKFTNEVLKQAQE</sequence>
<name>A0A0V0QC49_PSEPJ</name>
<dbReference type="PANTHER" id="PTHR12277:SF81">
    <property type="entry name" value="PROTEIN ABHD13"/>
    <property type="match status" value="1"/>
</dbReference>
<evidence type="ECO:0000259" key="2">
    <source>
        <dbReference type="Pfam" id="PF12146"/>
    </source>
</evidence>
<dbReference type="InterPro" id="IPR022742">
    <property type="entry name" value="Hydrolase_4"/>
</dbReference>
<organism evidence="3 4">
    <name type="scientific">Pseudocohnilembus persalinus</name>
    <name type="common">Ciliate</name>
    <dbReference type="NCBI Taxonomy" id="266149"/>
    <lineage>
        <taxon>Eukaryota</taxon>
        <taxon>Sar</taxon>
        <taxon>Alveolata</taxon>
        <taxon>Ciliophora</taxon>
        <taxon>Intramacronucleata</taxon>
        <taxon>Oligohymenophorea</taxon>
        <taxon>Scuticociliatia</taxon>
        <taxon>Philasterida</taxon>
        <taxon>Pseudocohnilembidae</taxon>
        <taxon>Pseudocohnilembus</taxon>
    </lineage>
</organism>
<accession>A0A0V0QC49</accession>
<evidence type="ECO:0000313" key="3">
    <source>
        <dbReference type="EMBL" id="KRW99830.1"/>
    </source>
</evidence>
<dbReference type="OrthoDB" id="10249433at2759"/>
<dbReference type="OMA" id="WLPEQGY"/>
<protein>
    <recommendedName>
        <fullName evidence="2">Serine aminopeptidase S33 domain-containing protein</fullName>
    </recommendedName>
</protein>
<evidence type="ECO:0000256" key="1">
    <source>
        <dbReference type="SAM" id="Phobius"/>
    </source>
</evidence>
<dbReference type="SUPFAM" id="SSF53474">
    <property type="entry name" value="alpha/beta-Hydrolases"/>
    <property type="match status" value="1"/>
</dbReference>
<feature type="transmembrane region" description="Helical" evidence="1">
    <location>
        <begin position="12"/>
        <end position="31"/>
    </location>
</feature>
<dbReference type="InParanoid" id="A0A0V0QC49"/>
<proteinExistence type="predicted"/>
<feature type="domain" description="Serine aminopeptidase S33" evidence="2">
    <location>
        <begin position="110"/>
        <end position="222"/>
    </location>
</feature>
<dbReference type="Gene3D" id="3.40.50.1820">
    <property type="entry name" value="alpha/beta hydrolase"/>
    <property type="match status" value="1"/>
</dbReference>
<keyword evidence="1" id="KW-1133">Transmembrane helix</keyword>
<dbReference type="FunCoup" id="A0A0V0QC49">
    <property type="interactions" value="156"/>
</dbReference>
<gene>
    <name evidence="3" type="ORF">PPERSA_10949</name>
</gene>
<dbReference type="GO" id="GO:0016020">
    <property type="term" value="C:membrane"/>
    <property type="evidence" value="ECO:0007669"/>
    <property type="project" value="TreeGrafter"/>
</dbReference>